<keyword evidence="8 10" id="KW-0411">Iron-sulfur</keyword>
<dbReference type="GO" id="GO:0046872">
    <property type="term" value="F:metal ion binding"/>
    <property type="evidence" value="ECO:0007669"/>
    <property type="project" value="UniProtKB-UniRule"/>
</dbReference>
<dbReference type="OrthoDB" id="421393at2759"/>
<proteinExistence type="inferred from homology"/>
<dbReference type="EMBL" id="CH963847">
    <property type="protein sequence ID" value="EDW72857.1"/>
    <property type="molecule type" value="Genomic_DNA"/>
</dbReference>
<accession>B4MLK1</accession>
<evidence type="ECO:0000313" key="13">
    <source>
        <dbReference type="EMBL" id="EDW72857.1"/>
    </source>
</evidence>
<feature type="binding site" evidence="11">
    <location>
        <position position="437"/>
    </location>
    <ligand>
        <name>[4Fe-4S] cluster</name>
        <dbReference type="ChEBI" id="CHEBI:49883"/>
    </ligand>
</feature>
<evidence type="ECO:0000256" key="4">
    <source>
        <dbReference type="ARBA" id="ARBA00022515"/>
    </source>
</evidence>
<evidence type="ECO:0000256" key="10">
    <source>
        <dbReference type="PIRNR" id="PIRNR009449"/>
    </source>
</evidence>
<evidence type="ECO:0000256" key="3">
    <source>
        <dbReference type="ARBA" id="ARBA00022485"/>
    </source>
</evidence>
<keyword evidence="14" id="KW-1185">Reference proteome</keyword>
<dbReference type="CDD" id="cd07322">
    <property type="entry name" value="PriL_PriS_Eukaryotic"/>
    <property type="match status" value="1"/>
</dbReference>
<feature type="binding site" evidence="11">
    <location>
        <position position="302"/>
    </location>
    <ligand>
        <name>[4Fe-4S] cluster</name>
        <dbReference type="ChEBI" id="CHEBI:49883"/>
    </ligand>
</feature>
<dbReference type="GO" id="GO:0000278">
    <property type="term" value="P:mitotic cell cycle"/>
    <property type="evidence" value="ECO:0007669"/>
    <property type="project" value="EnsemblMetazoa"/>
</dbReference>
<dbReference type="InterPro" id="IPR007238">
    <property type="entry name" value="DNA_primase_lsu_euk/arc"/>
</dbReference>
<dbReference type="FunCoup" id="B4MLK1">
    <property type="interactions" value="1319"/>
</dbReference>
<dbReference type="InParanoid" id="B4MLK1"/>
<comment type="function">
    <text evidence="10">Regulatory subunit of the DNA primase complex and component of the DNA polymerase alpha complex (also known as the alpha DNA polymerase-primase complex) which play an essential role in the initiation of DNA synthesis. The primase subunit of the polymerase alpha complex initiates DNA synthesis by oligomerising short RNA primers on both leading and lagging strands.</text>
</comment>
<comment type="similarity">
    <text evidence="1 10">Belongs to the eukaryotic-type primase large subunit family.</text>
</comment>
<dbReference type="OMA" id="RINYKPW"/>
<dbReference type="PANTHER" id="PTHR10537:SF3">
    <property type="entry name" value="DNA PRIMASE LARGE SUBUNIT"/>
    <property type="match status" value="1"/>
</dbReference>
<dbReference type="Pfam" id="PF04104">
    <property type="entry name" value="DNA_primase_lrg"/>
    <property type="match status" value="1"/>
</dbReference>
<dbReference type="InterPro" id="IPR016558">
    <property type="entry name" value="DNA_primase_lsu_euk"/>
</dbReference>
<evidence type="ECO:0000256" key="5">
    <source>
        <dbReference type="ARBA" id="ARBA00022705"/>
    </source>
</evidence>
<dbReference type="PhylomeDB" id="B4MLK1"/>
<dbReference type="GO" id="GO:0003677">
    <property type="term" value="F:DNA binding"/>
    <property type="evidence" value="ECO:0007669"/>
    <property type="project" value="UniProtKB-UniRule"/>
</dbReference>
<evidence type="ECO:0000256" key="11">
    <source>
        <dbReference type="PIRSR" id="PIRSR009449-1"/>
    </source>
</evidence>
<keyword evidence="3 10" id="KW-0004">4Fe-4S</keyword>
<dbReference type="GO" id="GO:0001745">
    <property type="term" value="P:compound eye morphogenesis"/>
    <property type="evidence" value="ECO:0007669"/>
    <property type="project" value="EnsemblMetazoa"/>
</dbReference>
<dbReference type="GO" id="GO:0016779">
    <property type="term" value="F:nucleotidyltransferase activity"/>
    <property type="evidence" value="ECO:0007669"/>
    <property type="project" value="UniProtKB-KW"/>
</dbReference>
<dbReference type="Proteomes" id="UP000007798">
    <property type="component" value="Unassembled WGS sequence"/>
</dbReference>
<evidence type="ECO:0000259" key="12">
    <source>
        <dbReference type="Pfam" id="PF04104"/>
    </source>
</evidence>
<dbReference type="FunFam" id="1.20.930.80:FF:000001">
    <property type="entry name" value="DNA primase large subunit"/>
    <property type="match status" value="1"/>
</dbReference>
<dbReference type="GO" id="GO:0051539">
    <property type="term" value="F:4 iron, 4 sulfur cluster binding"/>
    <property type="evidence" value="ECO:0007669"/>
    <property type="project" value="UniProtKB-UniRule"/>
</dbReference>
<dbReference type="HOGENOM" id="CLU_026253_2_0_1"/>
<feature type="binding site" evidence="11">
    <location>
        <position position="381"/>
    </location>
    <ligand>
        <name>[4Fe-4S] cluster</name>
        <dbReference type="ChEBI" id="CHEBI:49883"/>
    </ligand>
</feature>
<sequence>MDFHLKKRARNEIKVEVVSLETKYPHNVMIYNYPPIDDIQIEEFEDLALERLRLLRIFDHAGAKGLRLLSDDWKEYVNAELSREGLRNYLRLCTTSGANATGAKHEADIQTRRRDYLSHFILRLAYCRSEDLTRWFIGREMEYFKYKFSALSGPEIKQFLEANNFHFQPLTESQKDEIKDGLYESTAGQSVTKIELLDFYKVPFTQVLDLVRGRRCYLNAGYAYVNTHDLVSIVGTKQQDEIEQGLQAAKLLIDDVEADERIARMLKALHTSYTGKDYTVSREIAVPIESLDQLSKTSMPLCMRVCHEHIRTQHHIKHGGRMQYGLFLKGIGVTLEDSIRFWRDEFSKKMDVDKFTRSYEYNIHHNYGKKGSMVNYSPYSCLKIIKEMAAPGDCHGCPYKALDQTTLKSKLTSYSLSPSACEEIMYFVSRGHYQFACGKYFMLTHNSQTEVAINHPNTYFEESQNLMGNRQKRNPSSQASQAKSKIHQNLIKGHADRSMLMGQDDDELWRIAESQERAYQSQKGISEAFDDDLDLTEIVD</sequence>
<dbReference type="eggNOG" id="KOG2267">
    <property type="taxonomic scope" value="Eukaryota"/>
</dbReference>
<evidence type="ECO:0000256" key="2">
    <source>
        <dbReference type="ARBA" id="ARBA00019038"/>
    </source>
</evidence>
<dbReference type="GO" id="GO:0006270">
    <property type="term" value="P:DNA replication initiation"/>
    <property type="evidence" value="ECO:0007669"/>
    <property type="project" value="EnsemblMetazoa"/>
</dbReference>
<keyword evidence="6 10" id="KW-0479">Metal-binding</keyword>
<keyword evidence="4 10" id="KW-0639">Primosome</keyword>
<comment type="cofactor">
    <cofactor evidence="10">
        <name>[4Fe-4S] cluster</name>
        <dbReference type="ChEBI" id="CHEBI:49883"/>
    </cofactor>
    <text evidence="10">Binds 1 [4Fe-4S] cluster.</text>
</comment>
<dbReference type="GO" id="GO:0005658">
    <property type="term" value="C:alpha DNA polymerase:primase complex"/>
    <property type="evidence" value="ECO:0007669"/>
    <property type="project" value="EnsemblMetazoa"/>
</dbReference>
<dbReference type="PANTHER" id="PTHR10537">
    <property type="entry name" value="DNA PRIMASE LARGE SUBUNIT"/>
    <property type="match status" value="1"/>
</dbReference>
<evidence type="ECO:0000256" key="1">
    <source>
        <dbReference type="ARBA" id="ARBA00010564"/>
    </source>
</evidence>
<keyword evidence="7 10" id="KW-0408">Iron</keyword>
<evidence type="ECO:0000256" key="6">
    <source>
        <dbReference type="ARBA" id="ARBA00022723"/>
    </source>
</evidence>
<keyword evidence="9 10" id="KW-0238">DNA-binding</keyword>
<evidence type="ECO:0000256" key="9">
    <source>
        <dbReference type="ARBA" id="ARBA00023125"/>
    </source>
</evidence>
<protein>
    <recommendedName>
        <fullName evidence="2 10">DNA primase large subunit</fullName>
    </recommendedName>
</protein>
<dbReference type="STRING" id="7260.B4MLK1"/>
<feature type="domain" description="DNA primase large subunit C-terminal" evidence="12">
    <location>
        <begin position="292"/>
        <end position="460"/>
    </location>
</feature>
<organism evidence="13 14">
    <name type="scientific">Drosophila willistoni</name>
    <name type="common">Fruit fly</name>
    <dbReference type="NCBI Taxonomy" id="7260"/>
    <lineage>
        <taxon>Eukaryota</taxon>
        <taxon>Metazoa</taxon>
        <taxon>Ecdysozoa</taxon>
        <taxon>Arthropoda</taxon>
        <taxon>Hexapoda</taxon>
        <taxon>Insecta</taxon>
        <taxon>Pterygota</taxon>
        <taxon>Neoptera</taxon>
        <taxon>Endopterygota</taxon>
        <taxon>Diptera</taxon>
        <taxon>Brachycera</taxon>
        <taxon>Muscomorpha</taxon>
        <taxon>Ephydroidea</taxon>
        <taxon>Drosophilidae</taxon>
        <taxon>Drosophila</taxon>
        <taxon>Sophophora</taxon>
    </lineage>
</organism>
<dbReference type="PIRSF" id="PIRSF009449">
    <property type="entry name" value="DNA_primase_large_subunit"/>
    <property type="match status" value="1"/>
</dbReference>
<gene>
    <name evidence="13" type="primary">Dwil\GK19278</name>
    <name evidence="13" type="ORF">Dwil_GK19278</name>
</gene>
<dbReference type="GO" id="GO:0006269">
    <property type="term" value="P:DNA replication, synthesis of primer"/>
    <property type="evidence" value="ECO:0007669"/>
    <property type="project" value="UniProtKB-KW"/>
</dbReference>
<keyword evidence="13" id="KW-0808">Transferase</keyword>
<feature type="binding site" evidence="11">
    <location>
        <position position="397"/>
    </location>
    <ligand>
        <name>[4Fe-4S] cluster</name>
        <dbReference type="ChEBI" id="CHEBI:49883"/>
    </ligand>
</feature>
<dbReference type="Pfam" id="PF26466">
    <property type="entry name" value="DNA_primase_lrg_N"/>
    <property type="match status" value="1"/>
</dbReference>
<dbReference type="InterPro" id="IPR058560">
    <property type="entry name" value="DNA_primase_C"/>
</dbReference>
<reference evidence="13 14" key="1">
    <citation type="journal article" date="2007" name="Nature">
        <title>Evolution of genes and genomes on the Drosophila phylogeny.</title>
        <authorList>
            <consortium name="Drosophila 12 Genomes Consortium"/>
            <person name="Clark A.G."/>
            <person name="Eisen M.B."/>
            <person name="Smith D.R."/>
            <person name="Bergman C.M."/>
            <person name="Oliver B."/>
            <person name="Markow T.A."/>
            <person name="Kaufman T.C."/>
            <person name="Kellis M."/>
            <person name="Gelbart W."/>
            <person name="Iyer V.N."/>
            <person name="Pollard D.A."/>
            <person name="Sackton T.B."/>
            <person name="Larracuente A.M."/>
            <person name="Singh N.D."/>
            <person name="Abad J.P."/>
            <person name="Abt D.N."/>
            <person name="Adryan B."/>
            <person name="Aguade M."/>
            <person name="Akashi H."/>
            <person name="Anderson W.W."/>
            <person name="Aquadro C.F."/>
            <person name="Ardell D.H."/>
            <person name="Arguello R."/>
            <person name="Artieri C.G."/>
            <person name="Barbash D.A."/>
            <person name="Barker D."/>
            <person name="Barsanti P."/>
            <person name="Batterham P."/>
            <person name="Batzoglou S."/>
            <person name="Begun D."/>
            <person name="Bhutkar A."/>
            <person name="Blanco E."/>
            <person name="Bosak S.A."/>
            <person name="Bradley R.K."/>
            <person name="Brand A.D."/>
            <person name="Brent M.R."/>
            <person name="Brooks A.N."/>
            <person name="Brown R.H."/>
            <person name="Butlin R.K."/>
            <person name="Caggese C."/>
            <person name="Calvi B.R."/>
            <person name="Bernardo de Carvalho A."/>
            <person name="Caspi A."/>
            <person name="Castrezana S."/>
            <person name="Celniker S.E."/>
            <person name="Chang J.L."/>
            <person name="Chapple C."/>
            <person name="Chatterji S."/>
            <person name="Chinwalla A."/>
            <person name="Civetta A."/>
            <person name="Clifton S.W."/>
            <person name="Comeron J.M."/>
            <person name="Costello J.C."/>
            <person name="Coyne J.A."/>
            <person name="Daub J."/>
            <person name="David R.G."/>
            <person name="Delcher A.L."/>
            <person name="Delehaunty K."/>
            <person name="Do C.B."/>
            <person name="Ebling H."/>
            <person name="Edwards K."/>
            <person name="Eickbush T."/>
            <person name="Evans J.D."/>
            <person name="Filipski A."/>
            <person name="Findeiss S."/>
            <person name="Freyhult E."/>
            <person name="Fulton L."/>
            <person name="Fulton R."/>
            <person name="Garcia A.C."/>
            <person name="Gardiner A."/>
            <person name="Garfield D.A."/>
            <person name="Garvin B.E."/>
            <person name="Gibson G."/>
            <person name="Gilbert D."/>
            <person name="Gnerre S."/>
            <person name="Godfrey J."/>
            <person name="Good R."/>
            <person name="Gotea V."/>
            <person name="Gravely B."/>
            <person name="Greenberg A.J."/>
            <person name="Griffiths-Jones S."/>
            <person name="Gross S."/>
            <person name="Guigo R."/>
            <person name="Gustafson E.A."/>
            <person name="Haerty W."/>
            <person name="Hahn M.W."/>
            <person name="Halligan D.L."/>
            <person name="Halpern A.L."/>
            <person name="Halter G.M."/>
            <person name="Han M.V."/>
            <person name="Heger A."/>
            <person name="Hillier L."/>
            <person name="Hinrichs A.S."/>
            <person name="Holmes I."/>
            <person name="Hoskins R.A."/>
            <person name="Hubisz M.J."/>
            <person name="Hultmark D."/>
            <person name="Huntley M.A."/>
            <person name="Jaffe D.B."/>
            <person name="Jagadeeshan S."/>
            <person name="Jeck W.R."/>
            <person name="Johnson J."/>
            <person name="Jones C.D."/>
            <person name="Jordan W.C."/>
            <person name="Karpen G.H."/>
            <person name="Kataoka E."/>
            <person name="Keightley P.D."/>
            <person name="Kheradpour P."/>
            <person name="Kirkness E.F."/>
            <person name="Koerich L.B."/>
            <person name="Kristiansen K."/>
            <person name="Kudrna D."/>
            <person name="Kulathinal R.J."/>
            <person name="Kumar S."/>
            <person name="Kwok R."/>
            <person name="Lander E."/>
            <person name="Langley C.H."/>
            <person name="Lapoint R."/>
            <person name="Lazzaro B.P."/>
            <person name="Lee S.J."/>
            <person name="Levesque L."/>
            <person name="Li R."/>
            <person name="Lin C.F."/>
            <person name="Lin M.F."/>
            <person name="Lindblad-Toh K."/>
            <person name="Llopart A."/>
            <person name="Long M."/>
            <person name="Low L."/>
            <person name="Lozovsky E."/>
            <person name="Lu J."/>
            <person name="Luo M."/>
            <person name="Machado C.A."/>
            <person name="Makalowski W."/>
            <person name="Marzo M."/>
            <person name="Matsuda M."/>
            <person name="Matzkin L."/>
            <person name="McAllister B."/>
            <person name="McBride C.S."/>
            <person name="McKernan B."/>
            <person name="McKernan K."/>
            <person name="Mendez-Lago M."/>
            <person name="Minx P."/>
            <person name="Mollenhauer M.U."/>
            <person name="Montooth K."/>
            <person name="Mount S.M."/>
            <person name="Mu X."/>
            <person name="Myers E."/>
            <person name="Negre B."/>
            <person name="Newfeld S."/>
            <person name="Nielsen R."/>
            <person name="Noor M.A."/>
            <person name="O'Grady P."/>
            <person name="Pachter L."/>
            <person name="Papaceit M."/>
            <person name="Parisi M.J."/>
            <person name="Parisi M."/>
            <person name="Parts L."/>
            <person name="Pedersen J.S."/>
            <person name="Pesole G."/>
            <person name="Phillippy A.M."/>
            <person name="Ponting C.P."/>
            <person name="Pop M."/>
            <person name="Porcelli D."/>
            <person name="Powell J.R."/>
            <person name="Prohaska S."/>
            <person name="Pruitt K."/>
            <person name="Puig M."/>
            <person name="Quesneville H."/>
            <person name="Ram K.R."/>
            <person name="Rand D."/>
            <person name="Rasmussen M.D."/>
            <person name="Reed L.K."/>
            <person name="Reenan R."/>
            <person name="Reily A."/>
            <person name="Remington K.A."/>
            <person name="Rieger T.T."/>
            <person name="Ritchie M.G."/>
            <person name="Robin C."/>
            <person name="Rogers Y.H."/>
            <person name="Rohde C."/>
            <person name="Rozas J."/>
            <person name="Rubenfield M.J."/>
            <person name="Ruiz A."/>
            <person name="Russo S."/>
            <person name="Salzberg S.L."/>
            <person name="Sanchez-Gracia A."/>
            <person name="Saranga D.J."/>
            <person name="Sato H."/>
            <person name="Schaeffer S.W."/>
            <person name="Schatz M.C."/>
            <person name="Schlenke T."/>
            <person name="Schwartz R."/>
            <person name="Segarra C."/>
            <person name="Singh R.S."/>
            <person name="Sirot L."/>
            <person name="Sirota M."/>
            <person name="Sisneros N.B."/>
            <person name="Smith C.D."/>
            <person name="Smith T.F."/>
            <person name="Spieth J."/>
            <person name="Stage D.E."/>
            <person name="Stark A."/>
            <person name="Stephan W."/>
            <person name="Strausberg R.L."/>
            <person name="Strempel S."/>
            <person name="Sturgill D."/>
            <person name="Sutton G."/>
            <person name="Sutton G.G."/>
            <person name="Tao W."/>
            <person name="Teichmann S."/>
            <person name="Tobari Y.N."/>
            <person name="Tomimura Y."/>
            <person name="Tsolas J.M."/>
            <person name="Valente V.L."/>
            <person name="Venter E."/>
            <person name="Venter J.C."/>
            <person name="Vicario S."/>
            <person name="Vieira F.G."/>
            <person name="Vilella A.J."/>
            <person name="Villasante A."/>
            <person name="Walenz B."/>
            <person name="Wang J."/>
            <person name="Wasserman M."/>
            <person name="Watts T."/>
            <person name="Wilson D."/>
            <person name="Wilson R.K."/>
            <person name="Wing R.A."/>
            <person name="Wolfner M.F."/>
            <person name="Wong A."/>
            <person name="Wong G.K."/>
            <person name="Wu C.I."/>
            <person name="Wu G."/>
            <person name="Yamamoto D."/>
            <person name="Yang H.P."/>
            <person name="Yang S.P."/>
            <person name="Yorke J.A."/>
            <person name="Yoshida K."/>
            <person name="Zdobnov E."/>
            <person name="Zhang P."/>
            <person name="Zhang Y."/>
            <person name="Zimin A.V."/>
            <person name="Baldwin J."/>
            <person name="Abdouelleil A."/>
            <person name="Abdulkadir J."/>
            <person name="Abebe A."/>
            <person name="Abera B."/>
            <person name="Abreu J."/>
            <person name="Acer S.C."/>
            <person name="Aftuck L."/>
            <person name="Alexander A."/>
            <person name="An P."/>
            <person name="Anderson E."/>
            <person name="Anderson S."/>
            <person name="Arachi H."/>
            <person name="Azer M."/>
            <person name="Bachantsang P."/>
            <person name="Barry A."/>
            <person name="Bayul T."/>
            <person name="Berlin A."/>
            <person name="Bessette D."/>
            <person name="Bloom T."/>
            <person name="Blye J."/>
            <person name="Boguslavskiy L."/>
            <person name="Bonnet C."/>
            <person name="Boukhgalter B."/>
            <person name="Bourzgui I."/>
            <person name="Brown A."/>
            <person name="Cahill P."/>
            <person name="Channer S."/>
            <person name="Cheshatsang Y."/>
            <person name="Chuda L."/>
            <person name="Citroen M."/>
            <person name="Collymore A."/>
            <person name="Cooke P."/>
            <person name="Costello M."/>
            <person name="D'Aco K."/>
            <person name="Daza R."/>
            <person name="De Haan G."/>
            <person name="DeGray S."/>
            <person name="DeMaso C."/>
            <person name="Dhargay N."/>
            <person name="Dooley K."/>
            <person name="Dooley E."/>
            <person name="Doricent M."/>
            <person name="Dorje P."/>
            <person name="Dorjee K."/>
            <person name="Dupes A."/>
            <person name="Elong R."/>
            <person name="Falk J."/>
            <person name="Farina A."/>
            <person name="Faro S."/>
            <person name="Ferguson D."/>
            <person name="Fisher S."/>
            <person name="Foley C.D."/>
            <person name="Franke A."/>
            <person name="Friedrich D."/>
            <person name="Gadbois L."/>
            <person name="Gearin G."/>
            <person name="Gearin C.R."/>
            <person name="Giannoukos G."/>
            <person name="Goode T."/>
            <person name="Graham J."/>
            <person name="Grandbois E."/>
            <person name="Grewal S."/>
            <person name="Gyaltsen K."/>
            <person name="Hafez N."/>
            <person name="Hagos B."/>
            <person name="Hall J."/>
            <person name="Henson C."/>
            <person name="Hollinger A."/>
            <person name="Honan T."/>
            <person name="Huard M.D."/>
            <person name="Hughes L."/>
            <person name="Hurhula B."/>
            <person name="Husby M.E."/>
            <person name="Kamat A."/>
            <person name="Kanga B."/>
            <person name="Kashin S."/>
            <person name="Khazanovich D."/>
            <person name="Kisner P."/>
            <person name="Lance K."/>
            <person name="Lara M."/>
            <person name="Lee W."/>
            <person name="Lennon N."/>
            <person name="Letendre F."/>
            <person name="LeVine R."/>
            <person name="Lipovsky A."/>
            <person name="Liu X."/>
            <person name="Liu J."/>
            <person name="Liu S."/>
            <person name="Lokyitsang T."/>
            <person name="Lokyitsang Y."/>
            <person name="Lubonja R."/>
            <person name="Lui A."/>
            <person name="MacDonald P."/>
            <person name="Magnisalis V."/>
            <person name="Maru K."/>
            <person name="Matthews C."/>
            <person name="McCusker W."/>
            <person name="McDonough S."/>
            <person name="Mehta T."/>
            <person name="Meldrim J."/>
            <person name="Meneus L."/>
            <person name="Mihai O."/>
            <person name="Mihalev A."/>
            <person name="Mihova T."/>
            <person name="Mittelman R."/>
            <person name="Mlenga V."/>
            <person name="Montmayeur A."/>
            <person name="Mulrain L."/>
            <person name="Navidi A."/>
            <person name="Naylor J."/>
            <person name="Negash T."/>
            <person name="Nguyen T."/>
            <person name="Nguyen N."/>
            <person name="Nicol R."/>
            <person name="Norbu C."/>
            <person name="Norbu N."/>
            <person name="Novod N."/>
            <person name="O'Neill B."/>
            <person name="Osman S."/>
            <person name="Markiewicz E."/>
            <person name="Oyono O.L."/>
            <person name="Patti C."/>
            <person name="Phunkhang P."/>
            <person name="Pierre F."/>
            <person name="Priest M."/>
            <person name="Raghuraman S."/>
            <person name="Rege F."/>
            <person name="Reyes R."/>
            <person name="Rise C."/>
            <person name="Rogov P."/>
            <person name="Ross K."/>
            <person name="Ryan E."/>
            <person name="Settipalli S."/>
            <person name="Shea T."/>
            <person name="Sherpa N."/>
            <person name="Shi L."/>
            <person name="Shih D."/>
            <person name="Sparrow T."/>
            <person name="Spaulding J."/>
            <person name="Stalker J."/>
            <person name="Stange-Thomann N."/>
            <person name="Stavropoulos S."/>
            <person name="Stone C."/>
            <person name="Strader C."/>
            <person name="Tesfaye S."/>
            <person name="Thomson T."/>
            <person name="Thoulutsang Y."/>
            <person name="Thoulutsang D."/>
            <person name="Topham K."/>
            <person name="Topping I."/>
            <person name="Tsamla T."/>
            <person name="Vassiliev H."/>
            <person name="Vo A."/>
            <person name="Wangchuk T."/>
            <person name="Wangdi T."/>
            <person name="Weiand M."/>
            <person name="Wilkinson J."/>
            <person name="Wilson A."/>
            <person name="Yadav S."/>
            <person name="Young G."/>
            <person name="Yu Q."/>
            <person name="Zembek L."/>
            <person name="Zhong D."/>
            <person name="Zimmer A."/>
            <person name="Zwirko Z."/>
            <person name="Jaffe D.B."/>
            <person name="Alvarez P."/>
            <person name="Brockman W."/>
            <person name="Butler J."/>
            <person name="Chin C."/>
            <person name="Gnerre S."/>
            <person name="Grabherr M."/>
            <person name="Kleber M."/>
            <person name="Mauceli E."/>
            <person name="MacCallum I."/>
        </authorList>
    </citation>
    <scope>NUCLEOTIDE SEQUENCE [LARGE SCALE GENOMIC DNA]</scope>
    <source>
        <strain evidence="14">Tucson 14030-0811.24</strain>
    </source>
</reference>
<evidence type="ECO:0000313" key="14">
    <source>
        <dbReference type="Proteomes" id="UP000007798"/>
    </source>
</evidence>
<dbReference type="Gene3D" id="1.20.930.80">
    <property type="match status" value="1"/>
</dbReference>
<dbReference type="AlphaFoldDB" id="B4MLK1"/>
<name>B4MLK1_DROWI</name>
<keyword evidence="13" id="KW-0548">Nucleotidyltransferase</keyword>
<evidence type="ECO:0000256" key="7">
    <source>
        <dbReference type="ARBA" id="ARBA00023004"/>
    </source>
</evidence>
<keyword evidence="5 10" id="KW-0235">DNA replication</keyword>
<dbReference type="KEGG" id="dwi:6638741"/>
<evidence type="ECO:0000256" key="8">
    <source>
        <dbReference type="ARBA" id="ARBA00023014"/>
    </source>
</evidence>